<keyword evidence="1" id="KW-0808">Transferase</keyword>
<dbReference type="EMBL" id="AMGX01000021">
    <property type="protein sequence ID" value="EXJ66022.1"/>
    <property type="molecule type" value="Genomic_DNA"/>
</dbReference>
<proteinExistence type="predicted"/>
<dbReference type="InterPro" id="IPR011009">
    <property type="entry name" value="Kinase-like_dom_sf"/>
</dbReference>
<dbReference type="HOGENOM" id="CLU_000288_31_3_1"/>
<dbReference type="Pfam" id="PF07714">
    <property type="entry name" value="PK_Tyr_Ser-Thr"/>
    <property type="match status" value="1"/>
</dbReference>
<dbReference type="PANTHER" id="PTHR44329:SF288">
    <property type="entry name" value="MITOGEN-ACTIVATED PROTEIN KINASE KINASE KINASE 20"/>
    <property type="match status" value="1"/>
</dbReference>
<dbReference type="InterPro" id="IPR001245">
    <property type="entry name" value="Ser-Thr/Tyr_kinase_cat_dom"/>
</dbReference>
<dbReference type="GeneID" id="19195329"/>
<dbReference type="STRING" id="1182543.W9WD25"/>
<dbReference type="InterPro" id="IPR051681">
    <property type="entry name" value="Ser/Thr_Kinases-Pseudokinases"/>
</dbReference>
<sequence>MLFDLGPFLRAARSFLSLLSILRALYTKCLKILHRPSNTEIDSISFEALQFLAAGKSGIVYGVDDKRVLKEFQESDRGEVERRAYHRLGSHPNIAKLLGTRKDGSIVLERGEVLRTICRSPSATEIPIQTKLSWLRQAAEGYQHSHNCNIVHGDVGCNNMILTREGCLKIVDFEGCSIDGEPADSCYEWFSYRPSIPRVNRRTDIFAFGCAIYEVITGRPPHHELEASNDRYQQVEQLYTNNRFPDVTSLPLGQLIQSCWHGDFTSMSEVLRELETFHAHPILVKWNEVS</sequence>
<dbReference type="GO" id="GO:0005524">
    <property type="term" value="F:ATP binding"/>
    <property type="evidence" value="ECO:0007669"/>
    <property type="project" value="UniProtKB-KW"/>
</dbReference>
<name>W9WD25_9EURO</name>
<evidence type="ECO:0000259" key="5">
    <source>
        <dbReference type="PROSITE" id="PS50011"/>
    </source>
</evidence>
<dbReference type="PROSITE" id="PS50011">
    <property type="entry name" value="PROTEIN_KINASE_DOM"/>
    <property type="match status" value="1"/>
</dbReference>
<dbReference type="AlphaFoldDB" id="W9WD25"/>
<comment type="caution">
    <text evidence="6">The sequence shown here is derived from an EMBL/GenBank/DDBJ whole genome shotgun (WGS) entry which is preliminary data.</text>
</comment>
<dbReference type="PANTHER" id="PTHR44329">
    <property type="entry name" value="SERINE/THREONINE-PROTEIN KINASE TNNI3K-RELATED"/>
    <property type="match status" value="1"/>
</dbReference>
<evidence type="ECO:0000313" key="6">
    <source>
        <dbReference type="EMBL" id="EXJ66022.1"/>
    </source>
</evidence>
<dbReference type="GO" id="GO:0004674">
    <property type="term" value="F:protein serine/threonine kinase activity"/>
    <property type="evidence" value="ECO:0007669"/>
    <property type="project" value="UniProtKB-KW"/>
</dbReference>
<dbReference type="Proteomes" id="UP000019471">
    <property type="component" value="Unassembled WGS sequence"/>
</dbReference>
<keyword evidence="4" id="KW-0067">ATP-binding</keyword>
<dbReference type="OrthoDB" id="1668230at2759"/>
<evidence type="ECO:0000256" key="4">
    <source>
        <dbReference type="ARBA" id="ARBA00022840"/>
    </source>
</evidence>
<evidence type="ECO:0000256" key="1">
    <source>
        <dbReference type="ARBA" id="ARBA00022679"/>
    </source>
</evidence>
<keyword evidence="6" id="KW-0723">Serine/threonine-protein kinase</keyword>
<reference evidence="6 7" key="1">
    <citation type="submission" date="2013-03" db="EMBL/GenBank/DDBJ databases">
        <title>The Genome Sequence of Cladophialophora psammophila CBS 110553.</title>
        <authorList>
            <consortium name="The Broad Institute Genomics Platform"/>
            <person name="Cuomo C."/>
            <person name="de Hoog S."/>
            <person name="Gorbushina A."/>
            <person name="Walker B."/>
            <person name="Young S.K."/>
            <person name="Zeng Q."/>
            <person name="Gargeya S."/>
            <person name="Fitzgerald M."/>
            <person name="Haas B."/>
            <person name="Abouelleil A."/>
            <person name="Allen A.W."/>
            <person name="Alvarado L."/>
            <person name="Arachchi H.M."/>
            <person name="Berlin A.M."/>
            <person name="Chapman S.B."/>
            <person name="Gainer-Dewar J."/>
            <person name="Goldberg J."/>
            <person name="Griggs A."/>
            <person name="Gujja S."/>
            <person name="Hansen M."/>
            <person name="Howarth C."/>
            <person name="Imamovic A."/>
            <person name="Ireland A."/>
            <person name="Larimer J."/>
            <person name="McCowan C."/>
            <person name="Murphy C."/>
            <person name="Pearson M."/>
            <person name="Poon T.W."/>
            <person name="Priest M."/>
            <person name="Roberts A."/>
            <person name="Saif S."/>
            <person name="Shea T."/>
            <person name="Sisk P."/>
            <person name="Sykes S."/>
            <person name="Wortman J."/>
            <person name="Nusbaum C."/>
            <person name="Birren B."/>
        </authorList>
    </citation>
    <scope>NUCLEOTIDE SEQUENCE [LARGE SCALE GENOMIC DNA]</scope>
    <source>
        <strain evidence="6 7">CBS 110553</strain>
    </source>
</reference>
<keyword evidence="2" id="KW-0547">Nucleotide-binding</keyword>
<organism evidence="6 7">
    <name type="scientific">Cladophialophora psammophila CBS 110553</name>
    <dbReference type="NCBI Taxonomy" id="1182543"/>
    <lineage>
        <taxon>Eukaryota</taxon>
        <taxon>Fungi</taxon>
        <taxon>Dikarya</taxon>
        <taxon>Ascomycota</taxon>
        <taxon>Pezizomycotina</taxon>
        <taxon>Eurotiomycetes</taxon>
        <taxon>Chaetothyriomycetidae</taxon>
        <taxon>Chaetothyriales</taxon>
        <taxon>Herpotrichiellaceae</taxon>
        <taxon>Cladophialophora</taxon>
    </lineage>
</organism>
<keyword evidence="3 6" id="KW-0418">Kinase</keyword>
<feature type="domain" description="Protein kinase" evidence="5">
    <location>
        <begin position="46"/>
        <end position="283"/>
    </location>
</feature>
<evidence type="ECO:0000313" key="7">
    <source>
        <dbReference type="Proteomes" id="UP000019471"/>
    </source>
</evidence>
<dbReference type="eggNOG" id="KOG4279">
    <property type="taxonomic scope" value="Eukaryota"/>
</dbReference>
<keyword evidence="7" id="KW-1185">Reference proteome</keyword>
<gene>
    <name evidence="6" type="ORF">A1O5_10636</name>
</gene>
<evidence type="ECO:0000256" key="3">
    <source>
        <dbReference type="ARBA" id="ARBA00022777"/>
    </source>
</evidence>
<dbReference type="RefSeq" id="XP_007749402.1">
    <property type="nucleotide sequence ID" value="XM_007751212.1"/>
</dbReference>
<evidence type="ECO:0000256" key="2">
    <source>
        <dbReference type="ARBA" id="ARBA00022741"/>
    </source>
</evidence>
<dbReference type="InterPro" id="IPR000719">
    <property type="entry name" value="Prot_kinase_dom"/>
</dbReference>
<dbReference type="Gene3D" id="1.10.510.10">
    <property type="entry name" value="Transferase(Phosphotransferase) domain 1"/>
    <property type="match status" value="1"/>
</dbReference>
<protein>
    <submittedName>
        <fullName evidence="6">Serine/threonine protein kinase</fullName>
    </submittedName>
</protein>
<accession>W9WD25</accession>
<dbReference type="SUPFAM" id="SSF56112">
    <property type="entry name" value="Protein kinase-like (PK-like)"/>
    <property type="match status" value="1"/>
</dbReference>